<dbReference type="PaxDb" id="73239-Q7RG27"/>
<accession>Q7RG27</accession>
<feature type="non-terminal residue" evidence="1">
    <location>
        <position position="16"/>
    </location>
</feature>
<proteinExistence type="predicted"/>
<evidence type="ECO:0000313" key="1">
    <source>
        <dbReference type="EMBL" id="EAA16399.1"/>
    </source>
</evidence>
<organism evidence="1 2">
    <name type="scientific">Plasmodium yoelii yoelii</name>
    <dbReference type="NCBI Taxonomy" id="73239"/>
    <lineage>
        <taxon>Eukaryota</taxon>
        <taxon>Sar</taxon>
        <taxon>Alveolata</taxon>
        <taxon>Apicomplexa</taxon>
        <taxon>Aconoidasida</taxon>
        <taxon>Haemosporida</taxon>
        <taxon>Plasmodiidae</taxon>
        <taxon>Plasmodium</taxon>
        <taxon>Plasmodium (Vinckeia)</taxon>
    </lineage>
</organism>
<dbReference type="Proteomes" id="UP000008553">
    <property type="component" value="Unassembled WGS sequence"/>
</dbReference>
<dbReference type="AlphaFoldDB" id="Q7RG27"/>
<reference evidence="1 2" key="1">
    <citation type="journal article" date="2002" name="Nature">
        <title>Genome sequence and comparative analysis of the model rodent malaria parasite Plasmodium yoelii yoelii.</title>
        <authorList>
            <person name="Carlton J.M."/>
            <person name="Angiuoli S.V."/>
            <person name="Suh B.B."/>
            <person name="Kooij T.W."/>
            <person name="Pertea M."/>
            <person name="Silva J.C."/>
            <person name="Ermolaeva M.D."/>
            <person name="Allen J.E."/>
            <person name="Selengut J.D."/>
            <person name="Koo H.L."/>
            <person name="Peterson J.D."/>
            <person name="Pop M."/>
            <person name="Kosack D.S."/>
            <person name="Shumway M.F."/>
            <person name="Bidwell S.L."/>
            <person name="Shallom S.J."/>
            <person name="van Aken S.E."/>
            <person name="Riedmuller S.B."/>
            <person name="Feldblyum T.V."/>
            <person name="Cho J.K."/>
            <person name="Quackenbush J."/>
            <person name="Sedegah M."/>
            <person name="Shoaibi A."/>
            <person name="Cummings L.M."/>
            <person name="Florens L."/>
            <person name="Yates J.R."/>
            <person name="Raine J.D."/>
            <person name="Sinden R.E."/>
            <person name="Harris M.A."/>
            <person name="Cunningham D.A."/>
            <person name="Preiser P.R."/>
            <person name="Bergman L.W."/>
            <person name="Vaidya A.B."/>
            <person name="van Lin L.H."/>
            <person name="Janse C.J."/>
            <person name="Waters A.P."/>
            <person name="Smith H.O."/>
            <person name="White O.R."/>
            <person name="Salzberg S.L."/>
            <person name="Venter J.C."/>
            <person name="Fraser C.M."/>
            <person name="Hoffman S.L."/>
            <person name="Gardner M.J."/>
            <person name="Carucci D.J."/>
        </authorList>
    </citation>
    <scope>NUCLEOTIDE SEQUENCE [LARGE SCALE GENOMIC DNA]</scope>
    <source>
        <strain evidence="1 2">17XNL</strain>
    </source>
</reference>
<name>Q7RG27_PLAYO</name>
<sequence length="16" mass="2005">MVILNYHHKIYFSILN</sequence>
<dbReference type="EMBL" id="AABL01001381">
    <property type="protein sequence ID" value="EAA16399.1"/>
    <property type="molecule type" value="Genomic_DNA"/>
</dbReference>
<gene>
    <name evidence="1" type="ORF">PY04524</name>
</gene>
<evidence type="ECO:0000313" key="2">
    <source>
        <dbReference type="Proteomes" id="UP000008553"/>
    </source>
</evidence>
<keyword evidence="2" id="KW-1185">Reference proteome</keyword>
<comment type="caution">
    <text evidence="1">The sequence shown here is derived from an EMBL/GenBank/DDBJ whole genome shotgun (WGS) entry which is preliminary data.</text>
</comment>
<protein>
    <submittedName>
        <fullName evidence="1">Uncharacterized protein</fullName>
    </submittedName>
</protein>
<dbReference type="InParanoid" id="Q7RG27"/>